<dbReference type="Gramene" id="OPUNC11G13950.1">
    <property type="protein sequence ID" value="OPUNC11G13950.1"/>
    <property type="gene ID" value="OPUNC11G13950"/>
</dbReference>
<reference evidence="1" key="2">
    <citation type="submission" date="2018-05" db="EMBL/GenBank/DDBJ databases">
        <title>OpunRS2 (Oryza punctata Reference Sequence Version 2).</title>
        <authorList>
            <person name="Zhang J."/>
            <person name="Kudrna D."/>
            <person name="Lee S."/>
            <person name="Talag J."/>
            <person name="Welchert J."/>
            <person name="Wing R.A."/>
        </authorList>
    </citation>
    <scope>NUCLEOTIDE SEQUENCE [LARGE SCALE GENOMIC DNA]</scope>
</reference>
<reference evidence="1" key="1">
    <citation type="submission" date="2015-04" db="UniProtKB">
        <authorList>
            <consortium name="EnsemblPlants"/>
        </authorList>
    </citation>
    <scope>IDENTIFICATION</scope>
</reference>
<evidence type="ECO:0000313" key="2">
    <source>
        <dbReference type="Proteomes" id="UP000026962"/>
    </source>
</evidence>
<keyword evidence="2" id="KW-1185">Reference proteome</keyword>
<dbReference type="EnsemblPlants" id="OPUNC11G13950.1">
    <property type="protein sequence ID" value="OPUNC11G13950.1"/>
    <property type="gene ID" value="OPUNC11G13950"/>
</dbReference>
<sequence length="153" mass="16836">MAIWRRNGENGLVGCISFLGTSYVDHDASSSGDNQQQRRAASRIGDHHPCTAPCRSGGGRMDDDSGWRCRWIWEARPSALVGHQDDGCLLLHISGGLPSSITSTPTPHIGDAPWRRMMAPWWLMAMAGKRWLAAVKAKVLLRASLPNARQHLN</sequence>
<protein>
    <submittedName>
        <fullName evidence="1">Uncharacterized protein</fullName>
    </submittedName>
</protein>
<organism evidence="1">
    <name type="scientific">Oryza punctata</name>
    <name type="common">Red rice</name>
    <dbReference type="NCBI Taxonomy" id="4537"/>
    <lineage>
        <taxon>Eukaryota</taxon>
        <taxon>Viridiplantae</taxon>
        <taxon>Streptophyta</taxon>
        <taxon>Embryophyta</taxon>
        <taxon>Tracheophyta</taxon>
        <taxon>Spermatophyta</taxon>
        <taxon>Magnoliopsida</taxon>
        <taxon>Liliopsida</taxon>
        <taxon>Poales</taxon>
        <taxon>Poaceae</taxon>
        <taxon>BOP clade</taxon>
        <taxon>Oryzoideae</taxon>
        <taxon>Oryzeae</taxon>
        <taxon>Oryzinae</taxon>
        <taxon>Oryza</taxon>
    </lineage>
</organism>
<dbReference type="AlphaFoldDB" id="A0A0E0MGB7"/>
<accession>A0A0E0MGB7</accession>
<dbReference type="Proteomes" id="UP000026962">
    <property type="component" value="Chromosome 11"/>
</dbReference>
<evidence type="ECO:0000313" key="1">
    <source>
        <dbReference type="EnsemblPlants" id="OPUNC11G13950.1"/>
    </source>
</evidence>
<proteinExistence type="predicted"/>
<dbReference type="HOGENOM" id="CLU_1716200_0_0_1"/>
<name>A0A0E0MGB7_ORYPU</name>